<protein>
    <recommendedName>
        <fullName evidence="2">PiggyBac transposable element-derived protein domain-containing protein</fullName>
    </recommendedName>
</protein>
<dbReference type="Ensembl" id="ENSPKIT00000042572.1">
    <property type="protein sequence ID" value="ENSPKIP00000018045.1"/>
    <property type="gene ID" value="ENSPKIG00000003747.1"/>
</dbReference>
<dbReference type="InterPro" id="IPR029526">
    <property type="entry name" value="PGBD"/>
</dbReference>
<keyword evidence="4" id="KW-1185">Reference proteome</keyword>
<evidence type="ECO:0000259" key="2">
    <source>
        <dbReference type="Pfam" id="PF13843"/>
    </source>
</evidence>
<evidence type="ECO:0000313" key="4">
    <source>
        <dbReference type="Proteomes" id="UP000261540"/>
    </source>
</evidence>
<proteinExistence type="predicted"/>
<sequence>MKKIYKLFIKTVEKGIDEAEVVIRVKPSVSYEQQEDSNNEADGNDEGQDENDEPGSEENLQPGIGRRLLWKTGIRVHYPVPTWKICLATAERVHSPTYLYYFRQMFTSESLKHIVEQTNLYSVQSNVNTPLNCSEKEIEQFIGCAFQMSIYGVPSTRMCWQTRSRLDKIADVMPMRRWEQIKANLHFNDNTMEVPHNLGQDPLFKLRPFLNFTAERMRSIPMTEHLSVDEQTIPYKGKPHKWGYKVYLLCDSKGMAYNFEFHVGKIQPVSGMPDLGASSNIVLRVASIIPSYQNFKLYHDNWFTSIGIHCLGTVRTNRLKGCPLKTDKEMKKMGRGSFEEKIATYDGVQIIANKWQDNRSVTLLSTFTGAHPVLQVERWDKTKKETINVTCPTSVSVYNKHMGGVDLMDSLIALYRTKIRSRKWYIRIFFHVMDMICVNSWLLYRRDRETSGHSQRGELSLREFKAVIADVLCSEGTEKAKRGRPSHEEIPRKQACKKRESLPQEEVRKDGIAHWPYYTEKQGRCKNGNCSGQTRVKCNKCDVHLNVFHIRLMQYFYHLKV</sequence>
<dbReference type="Proteomes" id="UP000261540">
    <property type="component" value="Unplaced"/>
</dbReference>
<evidence type="ECO:0000313" key="3">
    <source>
        <dbReference type="Ensembl" id="ENSPKIP00000018045.1"/>
    </source>
</evidence>
<dbReference type="PANTHER" id="PTHR47272">
    <property type="entry name" value="DDE_TNP_1_7 DOMAIN-CONTAINING PROTEIN"/>
    <property type="match status" value="1"/>
</dbReference>
<dbReference type="PANTHER" id="PTHR47272:SF1">
    <property type="entry name" value="PIGGYBAC TRANSPOSABLE ELEMENT-DERIVED PROTEIN 3-LIKE"/>
    <property type="match status" value="1"/>
</dbReference>
<dbReference type="Pfam" id="PF13843">
    <property type="entry name" value="DDE_Tnp_1_7"/>
    <property type="match status" value="1"/>
</dbReference>
<organism evidence="3 4">
    <name type="scientific">Paramormyrops kingsleyae</name>
    <dbReference type="NCBI Taxonomy" id="1676925"/>
    <lineage>
        <taxon>Eukaryota</taxon>
        <taxon>Metazoa</taxon>
        <taxon>Chordata</taxon>
        <taxon>Craniata</taxon>
        <taxon>Vertebrata</taxon>
        <taxon>Euteleostomi</taxon>
        <taxon>Actinopterygii</taxon>
        <taxon>Neopterygii</taxon>
        <taxon>Teleostei</taxon>
        <taxon>Osteoglossocephala</taxon>
        <taxon>Osteoglossomorpha</taxon>
        <taxon>Osteoglossiformes</taxon>
        <taxon>Mormyridae</taxon>
        <taxon>Paramormyrops</taxon>
    </lineage>
</organism>
<accession>A0A3B3RJN9</accession>
<evidence type="ECO:0000256" key="1">
    <source>
        <dbReference type="SAM" id="MobiDB-lite"/>
    </source>
</evidence>
<name>A0A3B3RJN9_9TELE</name>
<feature type="domain" description="PiggyBac transposable element-derived protein" evidence="2">
    <location>
        <begin position="100"/>
        <end position="441"/>
    </location>
</feature>
<feature type="compositionally biased region" description="Acidic residues" evidence="1">
    <location>
        <begin position="33"/>
        <end position="56"/>
    </location>
</feature>
<feature type="region of interest" description="Disordered" evidence="1">
    <location>
        <begin position="30"/>
        <end position="62"/>
    </location>
</feature>
<reference evidence="3" key="2">
    <citation type="submission" date="2025-09" db="UniProtKB">
        <authorList>
            <consortium name="Ensembl"/>
        </authorList>
    </citation>
    <scope>IDENTIFICATION</scope>
</reference>
<dbReference type="GeneTree" id="ENSGT00940000166554"/>
<reference evidence="3" key="1">
    <citation type="submission" date="2025-08" db="UniProtKB">
        <authorList>
            <consortium name="Ensembl"/>
        </authorList>
    </citation>
    <scope>IDENTIFICATION</scope>
</reference>
<dbReference type="AlphaFoldDB" id="A0A3B3RJN9"/>